<evidence type="ECO:0000256" key="6">
    <source>
        <dbReference type="ARBA" id="ARBA00023136"/>
    </source>
</evidence>
<dbReference type="PANTHER" id="PTHR43066:SF26">
    <property type="entry name" value="RHOMBOID PROTEASE GLPG"/>
    <property type="match status" value="1"/>
</dbReference>
<name>A0A239Q146_9RHOB</name>
<feature type="transmembrane region" description="Helical" evidence="7">
    <location>
        <begin position="157"/>
        <end position="175"/>
    </location>
</feature>
<keyword evidence="9" id="KW-0378">Hydrolase</keyword>
<dbReference type="GO" id="GO:0016020">
    <property type="term" value="C:membrane"/>
    <property type="evidence" value="ECO:0007669"/>
    <property type="project" value="UniProtKB-SubCell"/>
</dbReference>
<dbReference type="SUPFAM" id="SSF144091">
    <property type="entry name" value="Rhomboid-like"/>
    <property type="match status" value="1"/>
</dbReference>
<comment type="subcellular location">
    <subcellularLocation>
        <location evidence="1">Membrane</location>
        <topology evidence="1">Multi-pass membrane protein</topology>
    </subcellularLocation>
</comment>
<feature type="transmembrane region" description="Helical" evidence="7">
    <location>
        <begin position="97"/>
        <end position="116"/>
    </location>
</feature>
<protein>
    <submittedName>
        <fullName evidence="9">Membrane associated serine protease, rhomboid family</fullName>
    </submittedName>
</protein>
<evidence type="ECO:0000256" key="2">
    <source>
        <dbReference type="ARBA" id="ARBA00022475"/>
    </source>
</evidence>
<evidence type="ECO:0000256" key="1">
    <source>
        <dbReference type="ARBA" id="ARBA00004141"/>
    </source>
</evidence>
<feature type="transmembrane region" description="Helical" evidence="7">
    <location>
        <begin position="122"/>
        <end position="145"/>
    </location>
</feature>
<evidence type="ECO:0000313" key="9">
    <source>
        <dbReference type="EMBL" id="SNT75973.1"/>
    </source>
</evidence>
<evidence type="ECO:0000256" key="5">
    <source>
        <dbReference type="ARBA" id="ARBA00022989"/>
    </source>
</evidence>
<feature type="transmembrane region" description="Helical" evidence="7">
    <location>
        <begin position="61"/>
        <end position="85"/>
    </location>
</feature>
<evidence type="ECO:0000256" key="4">
    <source>
        <dbReference type="ARBA" id="ARBA00022692"/>
    </source>
</evidence>
<keyword evidence="4 7" id="KW-0812">Transmembrane</keyword>
<dbReference type="Gene3D" id="1.20.1540.10">
    <property type="entry name" value="Rhomboid-like"/>
    <property type="match status" value="1"/>
</dbReference>
<dbReference type="Pfam" id="PF01694">
    <property type="entry name" value="Rhomboid"/>
    <property type="match status" value="1"/>
</dbReference>
<dbReference type="AlphaFoldDB" id="A0A239Q146"/>
<keyword evidence="5 7" id="KW-1133">Transmembrane helix</keyword>
<feature type="domain" description="Peptidase S54 rhomboid" evidence="8">
    <location>
        <begin position="58"/>
        <end position="194"/>
    </location>
</feature>
<organism evidence="9 10">
    <name type="scientific">Paracoccus seriniphilus</name>
    <dbReference type="NCBI Taxonomy" id="184748"/>
    <lineage>
        <taxon>Bacteria</taxon>
        <taxon>Pseudomonadati</taxon>
        <taxon>Pseudomonadota</taxon>
        <taxon>Alphaproteobacteria</taxon>
        <taxon>Rhodobacterales</taxon>
        <taxon>Paracoccaceae</taxon>
        <taxon>Paracoccus</taxon>
    </lineage>
</organism>
<gene>
    <name evidence="9" type="ORF">SAMN05444959_11437</name>
</gene>
<accession>A0A239Q146</accession>
<dbReference type="InterPro" id="IPR022764">
    <property type="entry name" value="Peptidase_S54_rhomboid_dom"/>
</dbReference>
<evidence type="ECO:0000259" key="8">
    <source>
        <dbReference type="Pfam" id="PF01694"/>
    </source>
</evidence>
<sequence>MPRWVTGLILLCTLVQLAQIAATMAGYPLASRAITAFGAFWSGMFWGSSPPFFPGQNLTMFLSYGLLHSGLTHLAMNMISLAAIARELARWIPSWQMAVIYLLSQIIAALTFAWMQPVSGPMVGASGAVFGVAGALIGFVGIRLYRRGDPLMQLGRSVLLILLLNVAITVLVPSIAWQAHLGGVVAGLIMGAALALIKPARR</sequence>
<dbReference type="InterPro" id="IPR035952">
    <property type="entry name" value="Rhomboid-like_sf"/>
</dbReference>
<keyword evidence="10" id="KW-1185">Reference proteome</keyword>
<feature type="transmembrane region" description="Helical" evidence="7">
    <location>
        <begin position="181"/>
        <end position="197"/>
    </location>
</feature>
<proteinExistence type="predicted"/>
<evidence type="ECO:0000256" key="7">
    <source>
        <dbReference type="SAM" id="Phobius"/>
    </source>
</evidence>
<evidence type="ECO:0000256" key="3">
    <source>
        <dbReference type="ARBA" id="ARBA00022519"/>
    </source>
</evidence>
<evidence type="ECO:0000313" key="10">
    <source>
        <dbReference type="Proteomes" id="UP000198307"/>
    </source>
</evidence>
<keyword evidence="3" id="KW-0997">Cell inner membrane</keyword>
<keyword evidence="6 7" id="KW-0472">Membrane</keyword>
<dbReference type="EMBL" id="FZQB01000014">
    <property type="protein sequence ID" value="SNT75973.1"/>
    <property type="molecule type" value="Genomic_DNA"/>
</dbReference>
<dbReference type="GO" id="GO:0006508">
    <property type="term" value="P:proteolysis"/>
    <property type="evidence" value="ECO:0007669"/>
    <property type="project" value="UniProtKB-KW"/>
</dbReference>
<dbReference type="Proteomes" id="UP000198307">
    <property type="component" value="Unassembled WGS sequence"/>
</dbReference>
<keyword evidence="9" id="KW-0645">Protease</keyword>
<dbReference type="GO" id="GO:0004252">
    <property type="term" value="F:serine-type endopeptidase activity"/>
    <property type="evidence" value="ECO:0007669"/>
    <property type="project" value="InterPro"/>
</dbReference>
<keyword evidence="2" id="KW-1003">Cell membrane</keyword>
<dbReference type="RefSeq" id="WP_272850279.1">
    <property type="nucleotide sequence ID" value="NZ_CP067129.1"/>
</dbReference>
<reference evidence="9 10" key="1">
    <citation type="submission" date="2017-07" db="EMBL/GenBank/DDBJ databases">
        <authorList>
            <person name="Sun Z.S."/>
            <person name="Albrecht U."/>
            <person name="Echele G."/>
            <person name="Lee C.C."/>
        </authorList>
    </citation>
    <scope>NUCLEOTIDE SEQUENCE [LARGE SCALE GENOMIC DNA]</scope>
    <source>
        <strain evidence="9 10">DSM 14827</strain>
    </source>
</reference>
<dbReference type="PANTHER" id="PTHR43066">
    <property type="entry name" value="RHOMBOID-RELATED PROTEIN"/>
    <property type="match status" value="1"/>
</dbReference>